<keyword evidence="3" id="KW-0479">Metal-binding</keyword>
<dbReference type="InterPro" id="IPR011118">
    <property type="entry name" value="Tannase/feruloyl_esterase"/>
</dbReference>
<dbReference type="SUPFAM" id="SSF53474">
    <property type="entry name" value="alpha/beta-Hydrolases"/>
    <property type="match status" value="1"/>
</dbReference>
<sequence length="534" mass="56022">MGTRNFNLDSRTAGYTLAAYGALLMSGCGGRGGPADPQAHTLTAARACEEADGKVMGDARLKASVVAAGGDVPVYCKVQGVIGTSLHFEMRLPERWNGKLHFWGGGGYDGFIQSISGPDANSRIPLVALKAGYATVSSDGGHQSELWNASFALANPEAARMFGSLSVPTVTASAQKILASIYGATPGKSYFEGCSNGGREGMVSMQRYPKMFDGIIVRAPAYNWAGLMGHFSRNAKAAMAPGARLSADKLALVARTVRHACDALDGITDGVVANPAACTPLRINLPALRCDGGADLGRDCLSDAQMAVFQSWTTEAVFQGGSTFRNTAWNLNGNEDDPLNMAPWLTGNGNPVTTEQYRYEDTTIKNYLARDPHADSLGYSYDSNIGALVDMAALNDATEPDISPFIKNGGKLIMWHGGADPGINMNSTIDYYDRMRKAVGDAGANAATRLYIAPGVNHCATGVGADTVDLLAALDQWSSGNSAPATLNARKLDAGGAEVLGRPLCEYPQYPRYVGAAGDAAAARLASSYVCTAP</sequence>
<evidence type="ECO:0000256" key="5">
    <source>
        <dbReference type="ARBA" id="ARBA00022801"/>
    </source>
</evidence>
<proteinExistence type="inferred from homology"/>
<dbReference type="Gene3D" id="3.40.50.1820">
    <property type="entry name" value="alpha/beta hydrolase"/>
    <property type="match status" value="1"/>
</dbReference>
<gene>
    <name evidence="8" type="ORF">H9K76_16990</name>
</gene>
<keyword evidence="5 8" id="KW-0378">Hydrolase</keyword>
<keyword evidence="2" id="KW-0719">Serine esterase</keyword>
<keyword evidence="4" id="KW-0732">Signal</keyword>
<evidence type="ECO:0000256" key="7">
    <source>
        <dbReference type="ARBA" id="ARBA00023157"/>
    </source>
</evidence>
<evidence type="ECO:0000313" key="8">
    <source>
        <dbReference type="EMBL" id="QNN56239.1"/>
    </source>
</evidence>
<evidence type="ECO:0000256" key="4">
    <source>
        <dbReference type="ARBA" id="ARBA00022729"/>
    </source>
</evidence>
<accession>A0A7G9RKW4</accession>
<evidence type="ECO:0000256" key="6">
    <source>
        <dbReference type="ARBA" id="ARBA00022837"/>
    </source>
</evidence>
<keyword evidence="9" id="KW-1185">Reference proteome</keyword>
<dbReference type="EMBL" id="CP060714">
    <property type="protein sequence ID" value="QNN56239.1"/>
    <property type="molecule type" value="Genomic_DNA"/>
</dbReference>
<dbReference type="InterPro" id="IPR029058">
    <property type="entry name" value="AB_hydrolase_fold"/>
</dbReference>
<dbReference type="Proteomes" id="UP000515811">
    <property type="component" value="Chromosome"/>
</dbReference>
<dbReference type="PANTHER" id="PTHR33938:SF15">
    <property type="entry name" value="FERULOYL ESTERASE B-RELATED"/>
    <property type="match status" value="1"/>
</dbReference>
<evidence type="ECO:0000313" key="9">
    <source>
        <dbReference type="Proteomes" id="UP000515811"/>
    </source>
</evidence>
<protein>
    <submittedName>
        <fullName evidence="8">Tannase/feruloyl esterase family alpha/beta hydrolase</fullName>
    </submittedName>
</protein>
<comment type="similarity">
    <text evidence="1">Belongs to the tannase family.</text>
</comment>
<evidence type="ECO:0000256" key="1">
    <source>
        <dbReference type="ARBA" id="ARBA00006249"/>
    </source>
</evidence>
<evidence type="ECO:0000256" key="3">
    <source>
        <dbReference type="ARBA" id="ARBA00022723"/>
    </source>
</evidence>
<reference evidence="8 9" key="1">
    <citation type="submission" date="2020-08" db="EMBL/GenBank/DDBJ databases">
        <title>Genome sequence of Diaphorobacter ruginosibacter DSM 27467T.</title>
        <authorList>
            <person name="Hyun D.-W."/>
            <person name="Bae J.-W."/>
        </authorList>
    </citation>
    <scope>NUCLEOTIDE SEQUENCE [LARGE SCALE GENOMIC DNA]</scope>
    <source>
        <strain evidence="8 9">DSM 27467</strain>
    </source>
</reference>
<dbReference type="PANTHER" id="PTHR33938">
    <property type="entry name" value="FERULOYL ESTERASE B-RELATED"/>
    <property type="match status" value="1"/>
</dbReference>
<evidence type="ECO:0000256" key="2">
    <source>
        <dbReference type="ARBA" id="ARBA00022487"/>
    </source>
</evidence>
<name>A0A7G9RKW4_9BURK</name>
<dbReference type="KEGG" id="drg:H9K76_16990"/>
<keyword evidence="6" id="KW-0106">Calcium</keyword>
<organism evidence="8 9">
    <name type="scientific">Diaphorobacter ruginosibacter</name>
    <dbReference type="NCBI Taxonomy" id="1715720"/>
    <lineage>
        <taxon>Bacteria</taxon>
        <taxon>Pseudomonadati</taxon>
        <taxon>Pseudomonadota</taxon>
        <taxon>Betaproteobacteria</taxon>
        <taxon>Burkholderiales</taxon>
        <taxon>Comamonadaceae</taxon>
        <taxon>Diaphorobacter</taxon>
    </lineage>
</organism>
<dbReference type="AlphaFoldDB" id="A0A7G9RKW4"/>
<dbReference type="PROSITE" id="PS51257">
    <property type="entry name" value="PROKAR_LIPOPROTEIN"/>
    <property type="match status" value="1"/>
</dbReference>
<dbReference type="GO" id="GO:0046872">
    <property type="term" value="F:metal ion binding"/>
    <property type="evidence" value="ECO:0007669"/>
    <property type="project" value="UniProtKB-KW"/>
</dbReference>
<keyword evidence="7" id="KW-1015">Disulfide bond</keyword>
<dbReference type="GO" id="GO:0052689">
    <property type="term" value="F:carboxylic ester hydrolase activity"/>
    <property type="evidence" value="ECO:0007669"/>
    <property type="project" value="UniProtKB-KW"/>
</dbReference>
<dbReference type="Pfam" id="PF07519">
    <property type="entry name" value="Tannase"/>
    <property type="match status" value="1"/>
</dbReference>